<evidence type="ECO:0000256" key="3">
    <source>
        <dbReference type="ARBA" id="ARBA00022692"/>
    </source>
</evidence>
<keyword evidence="6" id="KW-0445">Lipid transport</keyword>
<keyword evidence="8 10" id="KW-0472">Membrane</keyword>
<name>A0A7I8W2W7_9ANNE</name>
<keyword evidence="4" id="KW-0256">Endoplasmic reticulum</keyword>
<reference evidence="12 13" key="1">
    <citation type="submission" date="2020-08" db="EMBL/GenBank/DDBJ databases">
        <authorList>
            <person name="Hejnol A."/>
        </authorList>
    </citation>
    <scope>NUCLEOTIDE SEQUENCE [LARGE SCALE GENOMIC DNA]</scope>
</reference>
<evidence type="ECO:0000256" key="10">
    <source>
        <dbReference type="SAM" id="Phobius"/>
    </source>
</evidence>
<gene>
    <name evidence="12" type="ORF">DGYR_LOCUS10232</name>
</gene>
<dbReference type="GO" id="GO:0008289">
    <property type="term" value="F:lipid binding"/>
    <property type="evidence" value="ECO:0007669"/>
    <property type="project" value="UniProtKB-KW"/>
</dbReference>
<evidence type="ECO:0000256" key="8">
    <source>
        <dbReference type="ARBA" id="ARBA00023136"/>
    </source>
</evidence>
<dbReference type="AlphaFoldDB" id="A0A7I8W2W7"/>
<evidence type="ECO:0000256" key="6">
    <source>
        <dbReference type="ARBA" id="ARBA00023055"/>
    </source>
</evidence>
<protein>
    <recommendedName>
        <fullName evidence="11">SMP-LTD domain-containing protein</fullName>
    </recommendedName>
</protein>
<keyword evidence="5 10" id="KW-1133">Transmembrane helix</keyword>
<dbReference type="Proteomes" id="UP000549394">
    <property type="component" value="Unassembled WGS sequence"/>
</dbReference>
<sequence length="770" mass="86573">MSTSPRSTTPPESLTKLMTSVKFTGDAVETAVCEKKKTPEMEQKSFFFKDLKELKGRLSEKWHEKLPELQDRLPDSISTFITEKLDSSDKKESQMKKSVSVDTVPSERSSPGKHSRHSSADFKLSPDFELVPPASMDDADEEGEELTEDFDNTPPHLPKTSSKSYPLNLNELLEQPVNETRPKSNPSNFHPKWKPSFSKGHLFLALLVLLAAICSPICSFMSGLIIGACLSALVVPFIIYTFNPWHFNPPPLPDVKDLPPMPPSRGLADRSCKFEGWMNILSNGEYNSENFHLIDTKSAFVQLDTCILNVKIALQSLPRRACYKHNLPIPAQAQFLDESMTVDLRDCNVILLPDRLVHKRLWSKKYPICIKPSDGSKNIILFARTCLQKEQWFHRMNSASLNMPIPSKLPDIGKKGTLEKRLSTSALETLVKDQSLPSMNNPEASLESLILHLSRILPPESLCSTKPKISCEKIGRVLCEPSMIWINAIISRILWDVLKQPLWAARIMSKIQKKLAKINKPVFVDDLVIVGIDLGKAVPILRRSAVPYVDSDGLWIDIDMAYSGGVALSIETKVNLLKLRKSDSVTSSPTTDKKSPVTDSDEEDSAESSTDEEPEDVSDSEKNSNGLHTGVGARLQKSVNKKKIMQLVDRITNSRYFHAAAENRYVQRAMKEVSNTPIQLTVDIKSCVGTLVLHIPHPPTDRLWWGFKHPPHMWLTATPKIGERQVSVTHVTDWIENKLVKEFERILVLPNMDDIPLEPILMDEGFLEKI</sequence>
<organism evidence="12 13">
    <name type="scientific">Dimorphilus gyrociliatus</name>
    <dbReference type="NCBI Taxonomy" id="2664684"/>
    <lineage>
        <taxon>Eukaryota</taxon>
        <taxon>Metazoa</taxon>
        <taxon>Spiralia</taxon>
        <taxon>Lophotrochozoa</taxon>
        <taxon>Annelida</taxon>
        <taxon>Polychaeta</taxon>
        <taxon>Polychaeta incertae sedis</taxon>
        <taxon>Dinophilidae</taxon>
        <taxon>Dimorphilus</taxon>
    </lineage>
</organism>
<evidence type="ECO:0000256" key="5">
    <source>
        <dbReference type="ARBA" id="ARBA00022989"/>
    </source>
</evidence>
<keyword evidence="7" id="KW-0446">Lipid-binding</keyword>
<keyword evidence="3 10" id="KW-0812">Transmembrane</keyword>
<evidence type="ECO:0000256" key="4">
    <source>
        <dbReference type="ARBA" id="ARBA00022824"/>
    </source>
</evidence>
<evidence type="ECO:0000313" key="12">
    <source>
        <dbReference type="EMBL" id="CAD5122419.1"/>
    </source>
</evidence>
<keyword evidence="13" id="KW-1185">Reference proteome</keyword>
<feature type="compositionally biased region" description="Polar residues" evidence="9">
    <location>
        <begin position="96"/>
        <end position="109"/>
    </location>
</feature>
<keyword evidence="2" id="KW-0813">Transport</keyword>
<dbReference type="CDD" id="cd21675">
    <property type="entry name" value="SMP_TEX2"/>
    <property type="match status" value="1"/>
</dbReference>
<feature type="domain" description="SMP-LTD" evidence="11">
    <location>
        <begin position="479"/>
        <end position="758"/>
    </location>
</feature>
<dbReference type="EMBL" id="CAJFCJ010000017">
    <property type="protein sequence ID" value="CAD5122419.1"/>
    <property type="molecule type" value="Genomic_DNA"/>
</dbReference>
<comment type="subcellular location">
    <subcellularLocation>
        <location evidence="1">Endoplasmic reticulum membrane</location>
    </subcellularLocation>
</comment>
<feature type="region of interest" description="Disordered" evidence="9">
    <location>
        <begin position="82"/>
        <end position="165"/>
    </location>
</feature>
<dbReference type="InterPro" id="IPR019411">
    <property type="entry name" value="MMM1_dom"/>
</dbReference>
<accession>A0A7I8W2W7</accession>
<dbReference type="InterPro" id="IPR031468">
    <property type="entry name" value="SMP_LBD"/>
</dbReference>
<evidence type="ECO:0000256" key="7">
    <source>
        <dbReference type="ARBA" id="ARBA00023121"/>
    </source>
</evidence>
<proteinExistence type="predicted"/>
<dbReference type="PANTHER" id="PTHR13466:SF0">
    <property type="entry name" value="SMP-LTD DOMAIN-CONTAINING PROTEIN"/>
    <property type="match status" value="1"/>
</dbReference>
<evidence type="ECO:0000256" key="2">
    <source>
        <dbReference type="ARBA" id="ARBA00022448"/>
    </source>
</evidence>
<feature type="region of interest" description="Disordered" evidence="9">
    <location>
        <begin position="584"/>
        <end position="633"/>
    </location>
</feature>
<dbReference type="OrthoDB" id="26740at2759"/>
<comment type="caution">
    <text evidence="12">The sequence shown here is derived from an EMBL/GenBank/DDBJ whole genome shotgun (WGS) entry which is preliminary data.</text>
</comment>
<dbReference type="GO" id="GO:0006869">
    <property type="term" value="P:lipid transport"/>
    <property type="evidence" value="ECO:0007669"/>
    <property type="project" value="UniProtKB-KW"/>
</dbReference>
<feature type="compositionally biased region" description="Acidic residues" evidence="9">
    <location>
        <begin position="599"/>
        <end position="618"/>
    </location>
</feature>
<evidence type="ECO:0000313" key="13">
    <source>
        <dbReference type="Proteomes" id="UP000549394"/>
    </source>
</evidence>
<feature type="compositionally biased region" description="Acidic residues" evidence="9">
    <location>
        <begin position="137"/>
        <end position="151"/>
    </location>
</feature>
<dbReference type="PROSITE" id="PS51847">
    <property type="entry name" value="SMP"/>
    <property type="match status" value="1"/>
</dbReference>
<evidence type="ECO:0000256" key="9">
    <source>
        <dbReference type="SAM" id="MobiDB-lite"/>
    </source>
</evidence>
<dbReference type="Pfam" id="PF10296">
    <property type="entry name" value="MMM1"/>
    <property type="match status" value="1"/>
</dbReference>
<feature type="transmembrane region" description="Helical" evidence="10">
    <location>
        <begin position="202"/>
        <end position="235"/>
    </location>
</feature>
<evidence type="ECO:0000256" key="1">
    <source>
        <dbReference type="ARBA" id="ARBA00004586"/>
    </source>
</evidence>
<dbReference type="GO" id="GO:0005789">
    <property type="term" value="C:endoplasmic reticulum membrane"/>
    <property type="evidence" value="ECO:0007669"/>
    <property type="project" value="UniProtKB-SubCell"/>
</dbReference>
<feature type="compositionally biased region" description="Basic and acidic residues" evidence="9">
    <location>
        <begin position="83"/>
        <end position="95"/>
    </location>
</feature>
<evidence type="ECO:0000259" key="11">
    <source>
        <dbReference type="PROSITE" id="PS51847"/>
    </source>
</evidence>
<dbReference type="PANTHER" id="PTHR13466">
    <property type="entry name" value="TEX2 PROTEIN-RELATED"/>
    <property type="match status" value="1"/>
</dbReference>